<protein>
    <submittedName>
        <fullName evidence="1">Uncharacterized protein</fullName>
    </submittedName>
</protein>
<evidence type="ECO:0000313" key="1">
    <source>
        <dbReference type="EMBL" id="CAI4213637.1"/>
    </source>
</evidence>
<dbReference type="EMBL" id="CALLCH030000008">
    <property type="protein sequence ID" value="CAI4213637.1"/>
    <property type="molecule type" value="Genomic_DNA"/>
</dbReference>
<dbReference type="Proteomes" id="UP000838763">
    <property type="component" value="Unassembled WGS sequence"/>
</dbReference>
<proteinExistence type="predicted"/>
<evidence type="ECO:0000313" key="2">
    <source>
        <dbReference type="Proteomes" id="UP000838763"/>
    </source>
</evidence>
<comment type="caution">
    <text evidence="1">The sequence shown here is derived from an EMBL/GenBank/DDBJ whole genome shotgun (WGS) entry which is preliminary data.</text>
</comment>
<accession>A0A9P1H0C6</accession>
<name>A0A9P1H0C6_9PEZI</name>
<sequence length="64" mass="6460">MSDSSSSSSSPEAWSTPIGSPVLGDTPVLAASHTAATVGNVPAVTQAELLPFVLGPIPFSFEDM</sequence>
<dbReference type="AlphaFoldDB" id="A0A9P1H0C6"/>
<keyword evidence="2" id="KW-1185">Reference proteome</keyword>
<gene>
    <name evidence="1" type="ORF">PPNO1_LOCUS3382</name>
</gene>
<reference evidence="1" key="1">
    <citation type="submission" date="2022-11" db="EMBL/GenBank/DDBJ databases">
        <authorList>
            <person name="Scott C."/>
            <person name="Bruce N."/>
        </authorList>
    </citation>
    <scope>NUCLEOTIDE SEQUENCE</scope>
</reference>
<organism evidence="1 2">
    <name type="scientific">Parascedosporium putredinis</name>
    <dbReference type="NCBI Taxonomy" id="1442378"/>
    <lineage>
        <taxon>Eukaryota</taxon>
        <taxon>Fungi</taxon>
        <taxon>Dikarya</taxon>
        <taxon>Ascomycota</taxon>
        <taxon>Pezizomycotina</taxon>
        <taxon>Sordariomycetes</taxon>
        <taxon>Hypocreomycetidae</taxon>
        <taxon>Microascales</taxon>
        <taxon>Microascaceae</taxon>
        <taxon>Parascedosporium</taxon>
    </lineage>
</organism>